<dbReference type="RefSeq" id="WP_279252128.1">
    <property type="nucleotide sequence ID" value="NZ_SHNP01000002.1"/>
</dbReference>
<dbReference type="InterPro" id="IPR050738">
    <property type="entry name" value="Sulfatase"/>
</dbReference>
<dbReference type="EMBL" id="SHNP01000002">
    <property type="protein sequence ID" value="MCX2973178.1"/>
    <property type="molecule type" value="Genomic_DNA"/>
</dbReference>
<protein>
    <submittedName>
        <fullName evidence="8">Arylsulfatase A</fullName>
    </submittedName>
</protein>
<keyword evidence="4" id="KW-0106">Calcium</keyword>
<evidence type="ECO:0000256" key="1">
    <source>
        <dbReference type="ARBA" id="ARBA00008779"/>
    </source>
</evidence>
<sequence length="469" mass="52668">MNIPAQRRFFAATAVLLWLLTATLAGASDAVRPNIILILADDVGAETISAYGGESYLTPHIDKLARDGVRFEYAHAQPLCTPSRVKIMTGQYNFRNYKHFGYLDPGEITFAHLLKDAGYNTVVAGKWQLYNNRFENIQGSLPVAAGFDEFLLWQMVNEEAGSRFWAPELSHNGLVIQHDSSTFGPDVFNDYVLNYISQHKAEPFFIYYPMVLAHDPWVTTPDMRNEAASDQEKFAAMMTYMDKLVGKVRSRVEAEGLANRTVILFIGDNGTGRDIVSRQHGVNVRGAKGKTIDTGSRVPFVAWGPGRLVAGLKSDSLVNLNDVLPTLAELARAGLPVDYPGDGVSLVPTLTGQKVRQRDSIFIHYEPFWPTAAPARYAFDRRWKLYDKGDFFDMQSDPHEKYPLDLDRLGEGGAGAYQALHARLQSMPGELSSNWRWFPPYFYQLLGAAVIGLLLVLIMIRLSWRYFRQ</sequence>
<dbReference type="Pfam" id="PF00884">
    <property type="entry name" value="Sulfatase"/>
    <property type="match status" value="1"/>
</dbReference>
<dbReference type="Proteomes" id="UP001143307">
    <property type="component" value="Unassembled WGS sequence"/>
</dbReference>
<evidence type="ECO:0000256" key="3">
    <source>
        <dbReference type="ARBA" id="ARBA00022801"/>
    </source>
</evidence>
<dbReference type="PANTHER" id="PTHR42693:SF53">
    <property type="entry name" value="ENDO-4-O-SULFATASE"/>
    <property type="match status" value="1"/>
</dbReference>
<keyword evidence="6" id="KW-0732">Signal</keyword>
<comment type="caution">
    <text evidence="8">The sequence shown here is derived from an EMBL/GenBank/DDBJ whole genome shotgun (WGS) entry which is preliminary data.</text>
</comment>
<evidence type="ECO:0000259" key="7">
    <source>
        <dbReference type="Pfam" id="PF00884"/>
    </source>
</evidence>
<keyword evidence="5" id="KW-1133">Transmembrane helix</keyword>
<name>A0ABT3ST56_9GAMM</name>
<keyword evidence="5" id="KW-0472">Membrane</keyword>
<keyword evidence="3" id="KW-0378">Hydrolase</keyword>
<evidence type="ECO:0000313" key="8">
    <source>
        <dbReference type="EMBL" id="MCX2973178.1"/>
    </source>
</evidence>
<keyword evidence="5" id="KW-0812">Transmembrane</keyword>
<feature type="domain" description="Sulfatase N-terminal" evidence="7">
    <location>
        <begin position="33"/>
        <end position="331"/>
    </location>
</feature>
<evidence type="ECO:0000256" key="6">
    <source>
        <dbReference type="SAM" id="SignalP"/>
    </source>
</evidence>
<feature type="chain" id="PRO_5045957335" evidence="6">
    <location>
        <begin position="28"/>
        <end position="469"/>
    </location>
</feature>
<accession>A0ABT3ST56</accession>
<evidence type="ECO:0000256" key="4">
    <source>
        <dbReference type="ARBA" id="ARBA00022837"/>
    </source>
</evidence>
<feature type="transmembrane region" description="Helical" evidence="5">
    <location>
        <begin position="441"/>
        <end position="464"/>
    </location>
</feature>
<feature type="signal peptide" evidence="6">
    <location>
        <begin position="1"/>
        <end position="27"/>
    </location>
</feature>
<keyword evidence="2" id="KW-0479">Metal-binding</keyword>
<keyword evidence="9" id="KW-1185">Reference proteome</keyword>
<gene>
    <name evidence="8" type="ORF">EYC87_06200</name>
</gene>
<dbReference type="PANTHER" id="PTHR42693">
    <property type="entry name" value="ARYLSULFATASE FAMILY MEMBER"/>
    <property type="match status" value="1"/>
</dbReference>
<dbReference type="Gene3D" id="3.40.720.10">
    <property type="entry name" value="Alkaline Phosphatase, subunit A"/>
    <property type="match status" value="1"/>
</dbReference>
<dbReference type="InterPro" id="IPR000917">
    <property type="entry name" value="Sulfatase_N"/>
</dbReference>
<comment type="similarity">
    <text evidence="1">Belongs to the sulfatase family.</text>
</comment>
<dbReference type="PROSITE" id="PS00523">
    <property type="entry name" value="SULFATASE_1"/>
    <property type="match status" value="1"/>
</dbReference>
<dbReference type="SUPFAM" id="SSF53649">
    <property type="entry name" value="Alkaline phosphatase-like"/>
    <property type="match status" value="1"/>
</dbReference>
<proteinExistence type="inferred from homology"/>
<evidence type="ECO:0000313" key="9">
    <source>
        <dbReference type="Proteomes" id="UP001143307"/>
    </source>
</evidence>
<reference evidence="8" key="1">
    <citation type="submission" date="2019-02" db="EMBL/GenBank/DDBJ databases">
        <authorList>
            <person name="Li S.-H."/>
        </authorList>
    </citation>
    <scope>NUCLEOTIDE SEQUENCE</scope>
    <source>
        <strain evidence="8">IMCC8485</strain>
    </source>
</reference>
<dbReference type="CDD" id="cd16151">
    <property type="entry name" value="sulfatase_like"/>
    <property type="match status" value="1"/>
</dbReference>
<organism evidence="8 9">
    <name type="scientific">Candidatus Seongchinamella marina</name>
    <dbReference type="NCBI Taxonomy" id="2518990"/>
    <lineage>
        <taxon>Bacteria</taxon>
        <taxon>Pseudomonadati</taxon>
        <taxon>Pseudomonadota</taxon>
        <taxon>Gammaproteobacteria</taxon>
        <taxon>Cellvibrionales</taxon>
        <taxon>Halieaceae</taxon>
        <taxon>Seongchinamella</taxon>
    </lineage>
</organism>
<dbReference type="InterPro" id="IPR017850">
    <property type="entry name" value="Alkaline_phosphatase_core_sf"/>
</dbReference>
<evidence type="ECO:0000256" key="2">
    <source>
        <dbReference type="ARBA" id="ARBA00022723"/>
    </source>
</evidence>
<evidence type="ECO:0000256" key="5">
    <source>
        <dbReference type="SAM" id="Phobius"/>
    </source>
</evidence>
<dbReference type="InterPro" id="IPR024607">
    <property type="entry name" value="Sulfatase_CS"/>
</dbReference>